<proteinExistence type="predicted"/>
<dbReference type="GO" id="GO:0051537">
    <property type="term" value="F:2 iron, 2 sulfur cluster binding"/>
    <property type="evidence" value="ECO:0007669"/>
    <property type="project" value="UniProtKB-KW"/>
</dbReference>
<dbReference type="GO" id="GO:0004497">
    <property type="term" value="F:monooxygenase activity"/>
    <property type="evidence" value="ECO:0007669"/>
    <property type="project" value="UniProtKB-ARBA"/>
</dbReference>
<dbReference type="Proteomes" id="UP000320888">
    <property type="component" value="Unassembled WGS sequence"/>
</dbReference>
<keyword evidence="1" id="KW-0001">2Fe-2S</keyword>
<feature type="region of interest" description="Disordered" evidence="5">
    <location>
        <begin position="103"/>
        <end position="122"/>
    </location>
</feature>
<keyword evidence="3" id="KW-0408">Iron</keyword>
<dbReference type="AlphaFoldDB" id="A0A553ZNL0"/>
<evidence type="ECO:0000256" key="1">
    <source>
        <dbReference type="ARBA" id="ARBA00022714"/>
    </source>
</evidence>
<dbReference type="OrthoDB" id="147178at2"/>
<keyword evidence="8" id="KW-1185">Reference proteome</keyword>
<evidence type="ECO:0000256" key="3">
    <source>
        <dbReference type="ARBA" id="ARBA00023004"/>
    </source>
</evidence>
<dbReference type="GO" id="GO:0016705">
    <property type="term" value="F:oxidoreductase activity, acting on paired donors, with incorporation or reduction of molecular oxygen"/>
    <property type="evidence" value="ECO:0007669"/>
    <property type="project" value="UniProtKB-ARBA"/>
</dbReference>
<evidence type="ECO:0000256" key="4">
    <source>
        <dbReference type="ARBA" id="ARBA00023014"/>
    </source>
</evidence>
<evidence type="ECO:0000313" key="8">
    <source>
        <dbReference type="Proteomes" id="UP000320888"/>
    </source>
</evidence>
<protein>
    <submittedName>
        <fullName evidence="7">Rieske 2Fe-2S domain-containing protein</fullName>
    </submittedName>
</protein>
<dbReference type="InterPro" id="IPR036922">
    <property type="entry name" value="Rieske_2Fe-2S_sf"/>
</dbReference>
<name>A0A553ZNL0_9ACTN</name>
<keyword evidence="4" id="KW-0411">Iron-sulfur</keyword>
<keyword evidence="2" id="KW-0479">Metal-binding</keyword>
<comment type="caution">
    <text evidence="7">The sequence shown here is derived from an EMBL/GenBank/DDBJ whole genome shotgun (WGS) entry which is preliminary data.</text>
</comment>
<evidence type="ECO:0000256" key="5">
    <source>
        <dbReference type="SAM" id="MobiDB-lite"/>
    </source>
</evidence>
<evidence type="ECO:0000259" key="6">
    <source>
        <dbReference type="PROSITE" id="PS51296"/>
    </source>
</evidence>
<dbReference type="InterPro" id="IPR017941">
    <property type="entry name" value="Rieske_2Fe-2S"/>
</dbReference>
<evidence type="ECO:0000256" key="2">
    <source>
        <dbReference type="ARBA" id="ARBA00022723"/>
    </source>
</evidence>
<dbReference type="PROSITE" id="PS51296">
    <property type="entry name" value="RIESKE"/>
    <property type="match status" value="1"/>
</dbReference>
<evidence type="ECO:0000313" key="7">
    <source>
        <dbReference type="EMBL" id="TSB43040.1"/>
    </source>
</evidence>
<accession>A0A553ZNL0</accession>
<dbReference type="Pfam" id="PF00355">
    <property type="entry name" value="Rieske"/>
    <property type="match status" value="1"/>
</dbReference>
<sequence>MRLPDPLRGGLQEVLVLTFAATGRGNCVEVDGTPYVYVRTASGSFVMRADCPHRGGPLHLAAEGPEGKSLICPWHERRTATVRMRQRIPAVRTGRTVRAVLPHPPQAEVSHQHRPLSPALAC</sequence>
<gene>
    <name evidence="7" type="ORF">FNZ23_06620</name>
</gene>
<organism evidence="7 8">
    <name type="scientific">Streptomyces benahoarensis</name>
    <dbReference type="NCBI Taxonomy" id="2595054"/>
    <lineage>
        <taxon>Bacteria</taxon>
        <taxon>Bacillati</taxon>
        <taxon>Actinomycetota</taxon>
        <taxon>Actinomycetes</taxon>
        <taxon>Kitasatosporales</taxon>
        <taxon>Streptomycetaceae</taxon>
        <taxon>Streptomyces</taxon>
    </lineage>
</organism>
<dbReference type="Gene3D" id="2.102.10.10">
    <property type="entry name" value="Rieske [2Fe-2S] iron-sulphur domain"/>
    <property type="match status" value="1"/>
</dbReference>
<feature type="domain" description="Rieske" evidence="6">
    <location>
        <begin position="12"/>
        <end position="75"/>
    </location>
</feature>
<dbReference type="GO" id="GO:0046872">
    <property type="term" value="F:metal ion binding"/>
    <property type="evidence" value="ECO:0007669"/>
    <property type="project" value="UniProtKB-KW"/>
</dbReference>
<dbReference type="RefSeq" id="WP_143941581.1">
    <property type="nucleotide sequence ID" value="NZ_VKLS01000044.1"/>
</dbReference>
<dbReference type="EMBL" id="VKLS01000044">
    <property type="protein sequence ID" value="TSB43040.1"/>
    <property type="molecule type" value="Genomic_DNA"/>
</dbReference>
<reference evidence="7 8" key="1">
    <citation type="submission" date="2019-07" db="EMBL/GenBank/DDBJ databases">
        <title>Draft genome for Streptomyces benahoarensis MZ03-48.</title>
        <authorList>
            <person name="Gonzalez-Pimentel J.L."/>
        </authorList>
    </citation>
    <scope>NUCLEOTIDE SEQUENCE [LARGE SCALE GENOMIC DNA]</scope>
    <source>
        <strain evidence="7 8">MZ03-48</strain>
    </source>
</reference>
<dbReference type="SUPFAM" id="SSF50022">
    <property type="entry name" value="ISP domain"/>
    <property type="match status" value="1"/>
</dbReference>